<evidence type="ECO:0008006" key="4">
    <source>
        <dbReference type="Google" id="ProtNLM"/>
    </source>
</evidence>
<feature type="signal peptide" evidence="1">
    <location>
        <begin position="1"/>
        <end position="26"/>
    </location>
</feature>
<sequence>MKKRWSLLPAALLACSLLAVGLSVFAVNQNKWDGRIELTDAEGDRRALDAFVLRGTVGDSVHKIDFTLEDGEVRKESFSLESGVPVFYSLIVPDVPWGKDTLEVWDNSAEIQPAPGTKIETTDTVEESKLGDRMFSEDYYDDNGRLRGTTTTFDTGQVSVSFGYACMKNKENGGTSESLKYWGYAFPTNMTYTPEEPLELIRLQGEEEWDYYEVRNYTDAPIRTLGAWSESRQSYYITLSTDAYCDGSVGLYCVGPESEEIGKTYQREEHDAPLETLTEIPVSADRRILWLEDAGDGLLLILGEGDGITMELYDYEGRLLDRSHSATEESVDEMEVQKTEWPHGKGFFLTGSQRIEQDAYYVHYFEGIWVEDGTIISVYRPQTSDGGMTAVGRNVVLTASKGRGKDDFVYDNLDKELSYYDITVLDVSENPEGDCIYAGRLETDIFQDRFSVFANLAVAESEMALENQIIYRNEDDVEVQRRALWLLETEGKGV</sequence>
<dbReference type="Proteomes" id="UP000729290">
    <property type="component" value="Unassembled WGS sequence"/>
</dbReference>
<name>A0ABS2GDA6_9FIRM</name>
<dbReference type="PROSITE" id="PS51257">
    <property type="entry name" value="PROKAR_LIPOPROTEIN"/>
    <property type="match status" value="1"/>
</dbReference>
<reference evidence="2 3" key="1">
    <citation type="journal article" date="2021" name="Sci. Rep.">
        <title>The distribution of antibiotic resistance genes in chicken gut microbiota commensals.</title>
        <authorList>
            <person name="Juricova H."/>
            <person name="Matiasovicova J."/>
            <person name="Kubasova T."/>
            <person name="Cejkova D."/>
            <person name="Rychlik I."/>
        </authorList>
    </citation>
    <scope>NUCLEOTIDE SEQUENCE [LARGE SCALE GENOMIC DNA]</scope>
    <source>
        <strain evidence="2 3">An431b</strain>
    </source>
</reference>
<organism evidence="2 3">
    <name type="scientific">Anaerotignum lactatifermentans</name>
    <dbReference type="NCBI Taxonomy" id="160404"/>
    <lineage>
        <taxon>Bacteria</taxon>
        <taxon>Bacillati</taxon>
        <taxon>Bacillota</taxon>
        <taxon>Clostridia</taxon>
        <taxon>Lachnospirales</taxon>
        <taxon>Anaerotignaceae</taxon>
        <taxon>Anaerotignum</taxon>
    </lineage>
</organism>
<dbReference type="RefSeq" id="WP_205134484.1">
    <property type="nucleotide sequence ID" value="NZ_JACSNT010000021.1"/>
</dbReference>
<gene>
    <name evidence="2" type="ORF">H9X83_11940</name>
</gene>
<proteinExistence type="predicted"/>
<dbReference type="EMBL" id="JACSNV010000024">
    <property type="protein sequence ID" value="MBM6878852.1"/>
    <property type="molecule type" value="Genomic_DNA"/>
</dbReference>
<keyword evidence="1" id="KW-0732">Signal</keyword>
<comment type="caution">
    <text evidence="2">The sequence shown here is derived from an EMBL/GenBank/DDBJ whole genome shotgun (WGS) entry which is preliminary data.</text>
</comment>
<evidence type="ECO:0000313" key="2">
    <source>
        <dbReference type="EMBL" id="MBM6878852.1"/>
    </source>
</evidence>
<keyword evidence="3" id="KW-1185">Reference proteome</keyword>
<evidence type="ECO:0000256" key="1">
    <source>
        <dbReference type="SAM" id="SignalP"/>
    </source>
</evidence>
<evidence type="ECO:0000313" key="3">
    <source>
        <dbReference type="Proteomes" id="UP000729290"/>
    </source>
</evidence>
<accession>A0ABS2GDA6</accession>
<feature type="chain" id="PRO_5046584566" description="Arylsulfotransferase N-terminal domain-containing protein" evidence="1">
    <location>
        <begin position="27"/>
        <end position="494"/>
    </location>
</feature>
<protein>
    <recommendedName>
        <fullName evidence="4">Arylsulfotransferase N-terminal domain-containing protein</fullName>
    </recommendedName>
</protein>